<sequence length="257" mass="28548">MYILTDADNLRIVLLGKTGAGKSATGNTILGRDAFRVEASPVSVTSQSEKQTGEVNGRMIDVIDTPGLFDTNKSQEEMKTEIEKAINMSVPGPHVFLLVIRLDVRFTEEEQNTVKWFQENFGEEASMYTIVLFTHADQVKGKSVEEFIRTNLNLRQLVNSCGGRYFSLINDGRKDKSQVTQLLEKIEEMVEENGGDHYTSEIYREAQRNLLSYCKWKALGSVALTATGAYFGSPMVMAAGGFWGIGAFTCTKEMLGL</sequence>
<evidence type="ECO:0000313" key="2">
    <source>
        <dbReference type="Proteomes" id="UP001157502"/>
    </source>
</evidence>
<accession>A0ACC2GDG3</accession>
<keyword evidence="2" id="KW-1185">Reference proteome</keyword>
<protein>
    <submittedName>
        <fullName evidence="1">Uncharacterized protein</fullName>
    </submittedName>
</protein>
<proteinExistence type="predicted"/>
<name>A0ACC2GDG3_DALPE</name>
<reference evidence="1" key="1">
    <citation type="submission" date="2021-05" db="EMBL/GenBank/DDBJ databases">
        <authorList>
            <person name="Pan Q."/>
            <person name="Jouanno E."/>
            <person name="Zahm M."/>
            <person name="Klopp C."/>
            <person name="Cabau C."/>
            <person name="Louis A."/>
            <person name="Berthelot C."/>
            <person name="Parey E."/>
            <person name="Roest Crollius H."/>
            <person name="Montfort J."/>
            <person name="Robinson-Rechavi M."/>
            <person name="Bouchez O."/>
            <person name="Lampietro C."/>
            <person name="Lopez Roques C."/>
            <person name="Donnadieu C."/>
            <person name="Postlethwait J."/>
            <person name="Bobe J."/>
            <person name="Dillon D."/>
            <person name="Chandos A."/>
            <person name="von Hippel F."/>
            <person name="Guiguen Y."/>
        </authorList>
    </citation>
    <scope>NUCLEOTIDE SEQUENCE</scope>
    <source>
        <strain evidence="1">YG-Jan2019</strain>
    </source>
</reference>
<dbReference type="Proteomes" id="UP001157502">
    <property type="component" value="Chromosome 14"/>
</dbReference>
<evidence type="ECO:0000313" key="1">
    <source>
        <dbReference type="EMBL" id="KAJ8001495.1"/>
    </source>
</evidence>
<dbReference type="EMBL" id="CM055741">
    <property type="protein sequence ID" value="KAJ8001495.1"/>
    <property type="molecule type" value="Genomic_DNA"/>
</dbReference>
<organism evidence="1 2">
    <name type="scientific">Dallia pectoralis</name>
    <name type="common">Alaska blackfish</name>
    <dbReference type="NCBI Taxonomy" id="75939"/>
    <lineage>
        <taxon>Eukaryota</taxon>
        <taxon>Metazoa</taxon>
        <taxon>Chordata</taxon>
        <taxon>Craniata</taxon>
        <taxon>Vertebrata</taxon>
        <taxon>Euteleostomi</taxon>
        <taxon>Actinopterygii</taxon>
        <taxon>Neopterygii</taxon>
        <taxon>Teleostei</taxon>
        <taxon>Protacanthopterygii</taxon>
        <taxon>Esociformes</taxon>
        <taxon>Umbridae</taxon>
        <taxon>Dallia</taxon>
    </lineage>
</organism>
<gene>
    <name evidence="1" type="ORF">DPEC_G00170080</name>
</gene>
<comment type="caution">
    <text evidence="1">The sequence shown here is derived from an EMBL/GenBank/DDBJ whole genome shotgun (WGS) entry which is preliminary data.</text>
</comment>